<name>A0ABY2RVK8_9PSEU</name>
<dbReference type="InterPro" id="IPR045864">
    <property type="entry name" value="aa-tRNA-synth_II/BPL/LPL"/>
</dbReference>
<dbReference type="InterPro" id="IPR006195">
    <property type="entry name" value="aa-tRNA-synth_II"/>
</dbReference>
<evidence type="ECO:0000256" key="3">
    <source>
        <dbReference type="ARBA" id="ARBA00022840"/>
    </source>
</evidence>
<keyword evidence="1" id="KW-0436">Ligase</keyword>
<gene>
    <name evidence="5" type="ORF">FCN18_32025</name>
</gene>
<dbReference type="SUPFAM" id="SSF55681">
    <property type="entry name" value="Class II aaRS and biotin synthetases"/>
    <property type="match status" value="1"/>
</dbReference>
<evidence type="ECO:0000256" key="2">
    <source>
        <dbReference type="ARBA" id="ARBA00022741"/>
    </source>
</evidence>
<dbReference type="PANTHER" id="PTHR42918">
    <property type="entry name" value="LYSYL-TRNA SYNTHETASE"/>
    <property type="match status" value="1"/>
</dbReference>
<keyword evidence="6" id="KW-1185">Reference proteome</keyword>
<protein>
    <recommendedName>
        <fullName evidence="4">Aminoacyl-transfer RNA synthetases class-II family profile domain-containing protein</fullName>
    </recommendedName>
</protein>
<dbReference type="PANTHER" id="PTHR42918:SF6">
    <property type="entry name" value="ELONGATION FACTOR P--(R)-BETA-LYSINE LIGASE"/>
    <property type="match status" value="1"/>
</dbReference>
<sequence length="322" mass="36409">MTRTAPMPLTRVRNNLCQKWREYLLDSYAVEVATPILHTRPDIAPVHQFTTVHPTTEELRYLRIAPTEHLKRLLAAGEERVFEFSTNFRDDLPDETHLPEFTSLEVMARDTSCADMEQVAIDLCALAVDVVRRAEVATGLPLWVQQWGEREVVRIELADELFEHYGVQPTWLEQRAMVARLLGDLGEPVDPETMLPRLLDQLVTAIAQRHSGVVLISGFPEQLGGPAAPHERHYGFKQRAELFINGLEVANMSSNLTDGHALRRWHEHGVRIKNDLGITANCLDDELLQELDGSLPRSAVIGIGVERMLQATLNLPDIRTLR</sequence>
<evidence type="ECO:0000259" key="4">
    <source>
        <dbReference type="PROSITE" id="PS50862"/>
    </source>
</evidence>
<dbReference type="InterPro" id="IPR004364">
    <property type="entry name" value="Aa-tRNA-synt_II"/>
</dbReference>
<accession>A0ABY2RVK8</accession>
<dbReference type="PROSITE" id="PS50862">
    <property type="entry name" value="AA_TRNA_LIGASE_II"/>
    <property type="match status" value="1"/>
</dbReference>
<dbReference type="Pfam" id="PF00152">
    <property type="entry name" value="tRNA-synt_2"/>
    <property type="match status" value="1"/>
</dbReference>
<dbReference type="RefSeq" id="WP_137096834.1">
    <property type="nucleotide sequence ID" value="NZ_SWMS01000027.1"/>
</dbReference>
<evidence type="ECO:0000256" key="1">
    <source>
        <dbReference type="ARBA" id="ARBA00022598"/>
    </source>
</evidence>
<reference evidence="5 6" key="1">
    <citation type="journal article" date="2015" name="Antonie Van Leeuwenhoek">
        <title>Prauserella endophytica sp. nov., an endophytic actinobacterium isolated from Tamarix taklamakanensis.</title>
        <authorList>
            <person name="Liu J.M."/>
            <person name="Habden X."/>
            <person name="Guo L."/>
            <person name="Tuo L."/>
            <person name="Jiang Z.K."/>
            <person name="Liu S.W."/>
            <person name="Liu X.F."/>
            <person name="Chen L."/>
            <person name="Li R.F."/>
            <person name="Zhang Y.Q."/>
            <person name="Sun C.H."/>
        </authorList>
    </citation>
    <scope>NUCLEOTIDE SEQUENCE [LARGE SCALE GENOMIC DNA]</scope>
    <source>
        <strain evidence="5 6">CGMCC 4.7182</strain>
    </source>
</reference>
<dbReference type="EMBL" id="SWMS01000027">
    <property type="protein sequence ID" value="TKG62346.1"/>
    <property type="molecule type" value="Genomic_DNA"/>
</dbReference>
<organism evidence="5 6">
    <name type="scientific">Prauserella endophytica</name>
    <dbReference type="NCBI Taxonomy" id="1592324"/>
    <lineage>
        <taxon>Bacteria</taxon>
        <taxon>Bacillati</taxon>
        <taxon>Actinomycetota</taxon>
        <taxon>Actinomycetes</taxon>
        <taxon>Pseudonocardiales</taxon>
        <taxon>Pseudonocardiaceae</taxon>
        <taxon>Prauserella</taxon>
        <taxon>Prauserella coralliicola group</taxon>
    </lineage>
</organism>
<dbReference type="InterPro" id="IPR018149">
    <property type="entry name" value="Lys-tRNA-synth_II_C"/>
</dbReference>
<proteinExistence type="predicted"/>
<evidence type="ECO:0000313" key="5">
    <source>
        <dbReference type="EMBL" id="TKG62346.1"/>
    </source>
</evidence>
<keyword evidence="2" id="KW-0547">Nucleotide-binding</keyword>
<dbReference type="Proteomes" id="UP000309992">
    <property type="component" value="Unassembled WGS sequence"/>
</dbReference>
<evidence type="ECO:0000313" key="6">
    <source>
        <dbReference type="Proteomes" id="UP000309992"/>
    </source>
</evidence>
<feature type="domain" description="Aminoacyl-transfer RNA synthetases class-II family profile" evidence="4">
    <location>
        <begin position="11"/>
        <end position="322"/>
    </location>
</feature>
<comment type="caution">
    <text evidence="5">The sequence shown here is derived from an EMBL/GenBank/DDBJ whole genome shotgun (WGS) entry which is preliminary data.</text>
</comment>
<dbReference type="PRINTS" id="PR00982">
    <property type="entry name" value="TRNASYNTHLYS"/>
</dbReference>
<keyword evidence="3" id="KW-0067">ATP-binding</keyword>
<dbReference type="Gene3D" id="3.30.930.10">
    <property type="entry name" value="Bira Bifunctional Protein, Domain 2"/>
    <property type="match status" value="1"/>
</dbReference>